<dbReference type="Pfam" id="PF00753">
    <property type="entry name" value="Lactamase_B"/>
    <property type="match status" value="1"/>
</dbReference>
<gene>
    <name evidence="3" type="ORF">A2846_01200</name>
</gene>
<keyword evidence="1" id="KW-0812">Transmembrane</keyword>
<evidence type="ECO:0000313" key="4">
    <source>
        <dbReference type="Proteomes" id="UP000176339"/>
    </source>
</evidence>
<comment type="caution">
    <text evidence="3">The sequence shown here is derived from an EMBL/GenBank/DDBJ whole genome shotgun (WGS) entry which is preliminary data.</text>
</comment>
<keyword evidence="1" id="KW-1133">Transmembrane helix</keyword>
<dbReference type="PANTHER" id="PTHR30619:SF1">
    <property type="entry name" value="RECOMBINATION PROTEIN 2"/>
    <property type="match status" value="1"/>
</dbReference>
<dbReference type="Proteomes" id="UP000176339">
    <property type="component" value="Unassembled WGS sequence"/>
</dbReference>
<accession>A0A1F5P3G8</accession>
<evidence type="ECO:0000259" key="2">
    <source>
        <dbReference type="SMART" id="SM00849"/>
    </source>
</evidence>
<evidence type="ECO:0000256" key="1">
    <source>
        <dbReference type="SAM" id="Phobius"/>
    </source>
</evidence>
<dbReference type="PANTHER" id="PTHR30619">
    <property type="entry name" value="DNA INTERNALIZATION/COMPETENCE PROTEIN COMEC/REC2"/>
    <property type="match status" value="1"/>
</dbReference>
<protein>
    <recommendedName>
        <fullName evidence="2">Metallo-beta-lactamase domain-containing protein</fullName>
    </recommendedName>
</protein>
<keyword evidence="1" id="KW-0472">Membrane</keyword>
<dbReference type="AlphaFoldDB" id="A0A1F5P3G8"/>
<dbReference type="SUPFAM" id="SSF56281">
    <property type="entry name" value="Metallo-hydrolase/oxidoreductase"/>
    <property type="match status" value="1"/>
</dbReference>
<dbReference type="InterPro" id="IPR035681">
    <property type="entry name" value="ComA-like_MBL"/>
</dbReference>
<evidence type="ECO:0000313" key="3">
    <source>
        <dbReference type="EMBL" id="OGE84384.1"/>
    </source>
</evidence>
<dbReference type="Gene3D" id="3.60.15.10">
    <property type="entry name" value="Ribonuclease Z/Hydroxyacylglutathione hydrolase-like"/>
    <property type="match status" value="1"/>
</dbReference>
<proteinExistence type="predicted"/>
<dbReference type="InterPro" id="IPR036866">
    <property type="entry name" value="RibonucZ/Hydroxyglut_hydro"/>
</dbReference>
<reference evidence="3 4" key="1">
    <citation type="journal article" date="2016" name="Nat. Commun.">
        <title>Thousands of microbial genomes shed light on interconnected biogeochemical processes in an aquifer system.</title>
        <authorList>
            <person name="Anantharaman K."/>
            <person name="Brown C.T."/>
            <person name="Hug L.A."/>
            <person name="Sharon I."/>
            <person name="Castelle C.J."/>
            <person name="Probst A.J."/>
            <person name="Thomas B.C."/>
            <person name="Singh A."/>
            <person name="Wilkins M.J."/>
            <person name="Karaoz U."/>
            <person name="Brodie E.L."/>
            <person name="Williams K.H."/>
            <person name="Hubbard S.S."/>
            <person name="Banfield J.F."/>
        </authorList>
    </citation>
    <scope>NUCLEOTIDE SEQUENCE [LARGE SCALE GENOMIC DNA]</scope>
</reference>
<dbReference type="InterPro" id="IPR001279">
    <property type="entry name" value="Metallo-B-lactamas"/>
</dbReference>
<name>A0A1F5P3G8_9BACT</name>
<dbReference type="CDD" id="cd07731">
    <property type="entry name" value="ComA-like_MBL-fold"/>
    <property type="match status" value="1"/>
</dbReference>
<feature type="domain" description="Metallo-beta-lactamase" evidence="2">
    <location>
        <begin position="47"/>
        <end position="246"/>
    </location>
</feature>
<dbReference type="InterPro" id="IPR052159">
    <property type="entry name" value="Competence_DNA_uptake"/>
</dbReference>
<dbReference type="EMBL" id="MFEN01000014">
    <property type="protein sequence ID" value="OGE84384.1"/>
    <property type="molecule type" value="Genomic_DNA"/>
</dbReference>
<feature type="transmembrane region" description="Helical" evidence="1">
    <location>
        <begin position="12"/>
        <end position="33"/>
    </location>
</feature>
<dbReference type="SMART" id="SM00849">
    <property type="entry name" value="Lactamase_B"/>
    <property type="match status" value="1"/>
</dbReference>
<organism evidence="3 4">
    <name type="scientific">Candidatus Doudnabacteria bacterium RIFCSPHIGHO2_01_FULL_49_9</name>
    <dbReference type="NCBI Taxonomy" id="1817827"/>
    <lineage>
        <taxon>Bacteria</taxon>
        <taxon>Candidatus Doudnaibacteriota</taxon>
    </lineage>
</organism>
<sequence>MIPKERKYSKVWYLVGLLVAGNLAVWSAVFASASVDYVRFVALDIGQGDALYFRTPGGADVLVDGGPGDSVLSKLGDVMPLGDRTIEFVILTHPHADHVAGLVEVLKRYEVKEIMFAEVEYTSATYVKFLDLVGEKNIRIVRPALGQRIFLDEATVLDILYPVSGRFEKAPKDINDSSIVARLSLGQSQVLLTGDAGKDIEEFLLRAGLPLESEILKVGHHGSRHSTGAEFVERVSPEYNLISVGKNSYGHPHQDALESLREEQILRTDKRGDIRFRIYPDRVELLEN</sequence>